<proteinExistence type="predicted"/>
<evidence type="ECO:0000313" key="1">
    <source>
        <dbReference type="EMBL" id="WVX47273.1"/>
    </source>
</evidence>
<organism evidence="1 2">
    <name type="scientific">Roseobacter fucihabitans</name>
    <dbReference type="NCBI Taxonomy" id="1537242"/>
    <lineage>
        <taxon>Bacteria</taxon>
        <taxon>Pseudomonadati</taxon>
        <taxon>Pseudomonadota</taxon>
        <taxon>Alphaproteobacteria</taxon>
        <taxon>Rhodobacterales</taxon>
        <taxon>Roseobacteraceae</taxon>
        <taxon>Roseobacter</taxon>
    </lineage>
</organism>
<dbReference type="EMBL" id="CP143423">
    <property type="protein sequence ID" value="WVX47273.1"/>
    <property type="molecule type" value="Genomic_DNA"/>
</dbReference>
<dbReference type="Proteomes" id="UP001318682">
    <property type="component" value="Chromosome"/>
</dbReference>
<dbReference type="RefSeq" id="WP_187428201.1">
    <property type="nucleotide sequence ID" value="NZ_CP143423.1"/>
</dbReference>
<keyword evidence="2" id="KW-1185">Reference proteome</keyword>
<protein>
    <submittedName>
        <fullName evidence="1">Uncharacterized protein</fullName>
    </submittedName>
</protein>
<sequence>MGDGNGTLIGSSAGNIFGTGARNDVRTVSVASAAQLGVFSHKLTRPILAVRQYENSKVSDSGENYLSIATTDAALPFFESER</sequence>
<accession>A0ABZ2BNZ6</accession>
<reference evidence="2" key="1">
    <citation type="submission" date="2024-01" db="EMBL/GenBank/DDBJ databases">
        <title>Roseobacter fucihabitans sp. nov., isolated from the brown alga Fucus spiralis.</title>
        <authorList>
            <person name="Hahnke S."/>
            <person name="Berger M."/>
            <person name="Schlingloff A."/>
            <person name="Athale I."/>
            <person name="Neumann-Schaal M."/>
            <person name="Adenaya A."/>
            <person name="Poehlein A."/>
            <person name="Daniel R."/>
            <person name="Pertersen J."/>
            <person name="Brinkhoff T."/>
        </authorList>
    </citation>
    <scope>NUCLEOTIDE SEQUENCE [LARGE SCALE GENOMIC DNA]</scope>
    <source>
        <strain evidence="2">B14</strain>
    </source>
</reference>
<name>A0ABZ2BNZ6_9RHOB</name>
<evidence type="ECO:0000313" key="2">
    <source>
        <dbReference type="Proteomes" id="UP001318682"/>
    </source>
</evidence>
<gene>
    <name evidence="1" type="ORF">ROLI_003400</name>
</gene>